<sequence length="333" mass="36601">MIKRTNSALLGMAFLAIVSCKNEAKKADTQKTVNQETVATITDVTGNYVSSEYEKRNEGYDWVSVAVKPAVNNQLKIVVRSRADKKKPTCTFDALAKKENDSTYTTDINGKTVVFSFKNKQISIATPNKEDSGLLNFYCSGGGSLAGSYHKIDGDLDQTQIDKTIFKKHLILQGIGFNISTKKNGMDTELTVAPYGLEIDNSAITQTIDGSVVDAEIEDLNSDGFPEVVIYTRSDGSGSYGNVIGYSVNNGKSVSQIYFPPITENKKLSEGYMGHDEFTIVETTLSQRFPIYTKEDSNANPTGGIRQINYKLVDGEASRKFEIKNSTDFNTKN</sequence>
<reference evidence="2 3" key="1">
    <citation type="journal article" date="2016" name="Nat. Commun.">
        <title>Microbial interactions lead to rapid micro-scale successions on model marine particles.</title>
        <authorList>
            <person name="Datta M.S."/>
            <person name="Sliwerska E."/>
            <person name="Gore J."/>
            <person name="Polz M.F."/>
            <person name="Cordero O.X."/>
        </authorList>
    </citation>
    <scope>NUCLEOTIDE SEQUENCE [LARGE SCALE GENOMIC DNA]</scope>
    <source>
        <strain evidence="2 3">4G03</strain>
    </source>
</reference>
<dbReference type="CDD" id="cd09632">
    <property type="entry name" value="PliI_like"/>
    <property type="match status" value="1"/>
</dbReference>
<evidence type="ECO:0000313" key="4">
    <source>
        <dbReference type="Proteomes" id="UP001242342"/>
    </source>
</evidence>
<proteinExistence type="predicted"/>
<dbReference type="Gene3D" id="2.40.128.460">
    <property type="entry name" value="Periplasmic lysozyme inhibitor of I-type lysozyme"/>
    <property type="match status" value="1"/>
</dbReference>
<dbReference type="EMBL" id="PDUU01000002">
    <property type="protein sequence ID" value="PHN98883.1"/>
    <property type="molecule type" value="Genomic_DNA"/>
</dbReference>
<dbReference type="Proteomes" id="UP000222163">
    <property type="component" value="Unassembled WGS sequence"/>
</dbReference>
<evidence type="ECO:0000313" key="2">
    <source>
        <dbReference type="EMBL" id="PHN98883.1"/>
    </source>
</evidence>
<reference evidence="2" key="2">
    <citation type="submission" date="2017-10" db="EMBL/GenBank/DDBJ databases">
        <authorList>
            <person name="Enke T.N."/>
            <person name="Cordero O.X."/>
        </authorList>
    </citation>
    <scope>NUCLEOTIDE SEQUENCE</scope>
    <source>
        <strain evidence="2">4G03</strain>
    </source>
</reference>
<dbReference type="AlphaFoldDB" id="A0A2G1BXX5"/>
<protein>
    <submittedName>
        <fullName evidence="1">PliI family lysozyme inhibitor of I-type lysozyme</fullName>
    </submittedName>
</protein>
<accession>A0A2G1BXX5</accession>
<reference evidence="1 4" key="3">
    <citation type="submission" date="2023-07" db="EMBL/GenBank/DDBJ databases">
        <title>Genome content predicts the carbon catabolic preferences of heterotrophic bacteria.</title>
        <authorList>
            <person name="Gralka M."/>
        </authorList>
    </citation>
    <scope>NUCLEOTIDE SEQUENCE [LARGE SCALE GENOMIC DNA]</scope>
    <source>
        <strain evidence="1 4">4G03</strain>
    </source>
</reference>
<dbReference type="EMBL" id="JAUYVU010000004">
    <property type="protein sequence ID" value="MDP2541173.1"/>
    <property type="molecule type" value="Genomic_DNA"/>
</dbReference>
<dbReference type="PROSITE" id="PS51257">
    <property type="entry name" value="PROKAR_LIPOPROTEIN"/>
    <property type="match status" value="1"/>
</dbReference>
<comment type="caution">
    <text evidence="2">The sequence shown here is derived from an EMBL/GenBank/DDBJ whole genome shotgun (WGS) entry which is preliminary data.</text>
</comment>
<name>A0A2G1BXX5_9FLAO</name>
<keyword evidence="4" id="KW-1185">Reference proteome</keyword>
<evidence type="ECO:0000313" key="1">
    <source>
        <dbReference type="EMBL" id="MDP2541173.1"/>
    </source>
</evidence>
<dbReference type="InterPro" id="IPR031948">
    <property type="entry name" value="PliI"/>
</dbReference>
<dbReference type="InterPro" id="IPR038643">
    <property type="entry name" value="PliI_sf"/>
</dbReference>
<organism evidence="2 3">
    <name type="scientific">Tenacibaculum discolor</name>
    <dbReference type="NCBI Taxonomy" id="361581"/>
    <lineage>
        <taxon>Bacteria</taxon>
        <taxon>Pseudomonadati</taxon>
        <taxon>Bacteroidota</taxon>
        <taxon>Flavobacteriia</taxon>
        <taxon>Flavobacteriales</taxon>
        <taxon>Flavobacteriaceae</taxon>
        <taxon>Tenacibaculum</taxon>
    </lineage>
</organism>
<evidence type="ECO:0000313" key="3">
    <source>
        <dbReference type="Proteomes" id="UP000222163"/>
    </source>
</evidence>
<gene>
    <name evidence="2" type="ORF">CSC81_01480</name>
    <name evidence="1" type="ORF">Q8W23_06745</name>
</gene>
<dbReference type="RefSeq" id="WP_099214015.1">
    <property type="nucleotide sequence ID" value="NZ_JAUYVU010000004.1"/>
</dbReference>
<dbReference type="Proteomes" id="UP001242342">
    <property type="component" value="Unassembled WGS sequence"/>
</dbReference>